<organism evidence="1 2">
    <name type="scientific">Latilactobacillus fuchuensis DSM 14340 = JCM 11249</name>
    <dbReference type="NCBI Taxonomy" id="1423747"/>
    <lineage>
        <taxon>Bacteria</taxon>
        <taxon>Bacillati</taxon>
        <taxon>Bacillota</taxon>
        <taxon>Bacilli</taxon>
        <taxon>Lactobacillales</taxon>
        <taxon>Lactobacillaceae</taxon>
        <taxon>Latilactobacillus</taxon>
    </lineage>
</organism>
<dbReference type="Proteomes" id="UP000051264">
    <property type="component" value="Unassembled WGS sequence"/>
</dbReference>
<proteinExistence type="predicted"/>
<reference evidence="1 2" key="1">
    <citation type="journal article" date="2015" name="Genome Announc.">
        <title>Expanding the biotechnology potential of lactobacilli through comparative genomics of 213 strains and associated genera.</title>
        <authorList>
            <person name="Sun Z."/>
            <person name="Harris H.M."/>
            <person name="McCann A."/>
            <person name="Guo C."/>
            <person name="Argimon S."/>
            <person name="Zhang W."/>
            <person name="Yang X."/>
            <person name="Jeffery I.B."/>
            <person name="Cooney J.C."/>
            <person name="Kagawa T.F."/>
            <person name="Liu W."/>
            <person name="Song Y."/>
            <person name="Salvetti E."/>
            <person name="Wrobel A."/>
            <person name="Rasinkangas P."/>
            <person name="Parkhill J."/>
            <person name="Rea M.C."/>
            <person name="O'Sullivan O."/>
            <person name="Ritari J."/>
            <person name="Douillard F.P."/>
            <person name="Paul Ross R."/>
            <person name="Yang R."/>
            <person name="Briner A.E."/>
            <person name="Felis G.E."/>
            <person name="de Vos W.M."/>
            <person name="Barrangou R."/>
            <person name="Klaenhammer T.R."/>
            <person name="Caufield P.W."/>
            <person name="Cui Y."/>
            <person name="Zhang H."/>
            <person name="O'Toole P.W."/>
        </authorList>
    </citation>
    <scope>NUCLEOTIDE SEQUENCE [LARGE SCALE GENOMIC DNA]</scope>
    <source>
        <strain evidence="1 2">DSM 14340</strain>
    </source>
</reference>
<accession>A0A0R1S4C8</accession>
<dbReference type="OrthoDB" id="1092608at2"/>
<gene>
    <name evidence="1" type="ORF">FC69_GL001112</name>
</gene>
<dbReference type="EMBL" id="AZEX01000032">
    <property type="protein sequence ID" value="KRL60872.1"/>
    <property type="molecule type" value="Genomic_DNA"/>
</dbReference>
<dbReference type="eggNOG" id="COG3010">
    <property type="taxonomic scope" value="Bacteria"/>
</dbReference>
<dbReference type="RefSeq" id="WP_025083605.1">
    <property type="nucleotide sequence ID" value="NZ_AZEX01000032.1"/>
</dbReference>
<dbReference type="SUPFAM" id="SSF51412">
    <property type="entry name" value="Inosine monophosphate dehydrogenase (IMPDH)"/>
    <property type="match status" value="1"/>
</dbReference>
<dbReference type="PATRIC" id="fig|1423747.3.peg.1136"/>
<dbReference type="AlphaFoldDB" id="A0A0R1S4C8"/>
<comment type="caution">
    <text evidence="1">The sequence shown here is derived from an EMBL/GenBank/DDBJ whole genome shotgun (WGS) entry which is preliminary data.</text>
</comment>
<sequence>MTEPFIPEIYTPLKTSVIGPPAIARQVGGLKILGKKIKTIIFTTDVAIVNNTNADAVLAVYPFTPHPAVMNAISSVANIPVFNGIGGGLTGGQRSAYMGLLAEAAGSIGVVVNAPTSIETIQRINAVVDVPIVGTVVSAQQDYTSQIAAGVSILNVSGAAKTPAIVRQIRQDYPTIPIMATAGKQEADMLATIAAGANALTYTPPTNGELFAKKMNDYRLALE</sequence>
<evidence type="ECO:0008006" key="3">
    <source>
        <dbReference type="Google" id="ProtNLM"/>
    </source>
</evidence>
<dbReference type="Gene3D" id="3.20.20.70">
    <property type="entry name" value="Aldolase class I"/>
    <property type="match status" value="1"/>
</dbReference>
<evidence type="ECO:0000313" key="2">
    <source>
        <dbReference type="Proteomes" id="UP000051264"/>
    </source>
</evidence>
<dbReference type="STRING" id="1423747.FC69_GL001112"/>
<protein>
    <recommendedName>
        <fullName evidence="3">Hydrolase</fullName>
    </recommendedName>
</protein>
<dbReference type="InterPro" id="IPR013785">
    <property type="entry name" value="Aldolase_TIM"/>
</dbReference>
<evidence type="ECO:0000313" key="1">
    <source>
        <dbReference type="EMBL" id="KRL60872.1"/>
    </source>
</evidence>
<name>A0A0R1S4C8_9LACO</name>